<dbReference type="InterPro" id="IPR023213">
    <property type="entry name" value="CAT-like_dom_sf"/>
</dbReference>
<gene>
    <name evidence="2" type="ORF">HAX54_048538</name>
</gene>
<dbReference type="PANTHER" id="PTHR31896">
    <property type="entry name" value="FAMILY REGULATORY PROTEIN, PUTATIVE (AFU_ORTHOLOGUE AFUA_3G14730)-RELATED"/>
    <property type="match status" value="1"/>
</dbReference>
<organism evidence="2 3">
    <name type="scientific">Datura stramonium</name>
    <name type="common">Jimsonweed</name>
    <name type="synonym">Common thornapple</name>
    <dbReference type="NCBI Taxonomy" id="4076"/>
    <lineage>
        <taxon>Eukaryota</taxon>
        <taxon>Viridiplantae</taxon>
        <taxon>Streptophyta</taxon>
        <taxon>Embryophyta</taxon>
        <taxon>Tracheophyta</taxon>
        <taxon>Spermatophyta</taxon>
        <taxon>Magnoliopsida</taxon>
        <taxon>eudicotyledons</taxon>
        <taxon>Gunneridae</taxon>
        <taxon>Pentapetalae</taxon>
        <taxon>asterids</taxon>
        <taxon>lamiids</taxon>
        <taxon>Solanales</taxon>
        <taxon>Solanaceae</taxon>
        <taxon>Solanoideae</taxon>
        <taxon>Datureae</taxon>
        <taxon>Datura</taxon>
    </lineage>
</organism>
<comment type="caution">
    <text evidence="2">The sequence shown here is derived from an EMBL/GenBank/DDBJ whole genome shotgun (WGS) entry which is preliminary data.</text>
</comment>
<keyword evidence="3" id="KW-1185">Reference proteome</keyword>
<accession>A0ABS8STU7</accession>
<protein>
    <submittedName>
        <fullName evidence="2">Uncharacterized protein</fullName>
    </submittedName>
</protein>
<keyword evidence="1" id="KW-0808">Transferase</keyword>
<dbReference type="InterPro" id="IPR051283">
    <property type="entry name" value="Sec_Metabolite_Acyltrans"/>
</dbReference>
<evidence type="ECO:0000313" key="2">
    <source>
        <dbReference type="EMBL" id="MCD7462434.1"/>
    </source>
</evidence>
<evidence type="ECO:0000256" key="1">
    <source>
        <dbReference type="ARBA" id="ARBA00022679"/>
    </source>
</evidence>
<dbReference type="Proteomes" id="UP000823775">
    <property type="component" value="Unassembled WGS sequence"/>
</dbReference>
<reference evidence="2 3" key="1">
    <citation type="journal article" date="2021" name="BMC Genomics">
        <title>Datura genome reveals duplications of psychoactive alkaloid biosynthetic genes and high mutation rate following tissue culture.</title>
        <authorList>
            <person name="Rajewski A."/>
            <person name="Carter-House D."/>
            <person name="Stajich J."/>
            <person name="Litt A."/>
        </authorList>
    </citation>
    <scope>NUCLEOTIDE SEQUENCE [LARGE SCALE GENOMIC DNA]</scope>
    <source>
        <strain evidence="2">AR-01</strain>
    </source>
</reference>
<dbReference type="EMBL" id="JACEIK010000802">
    <property type="protein sequence ID" value="MCD7462434.1"/>
    <property type="molecule type" value="Genomic_DNA"/>
</dbReference>
<evidence type="ECO:0000313" key="3">
    <source>
        <dbReference type="Proteomes" id="UP000823775"/>
    </source>
</evidence>
<dbReference type="Pfam" id="PF02458">
    <property type="entry name" value="Transferase"/>
    <property type="match status" value="1"/>
</dbReference>
<proteinExistence type="predicted"/>
<dbReference type="Gene3D" id="3.30.559.10">
    <property type="entry name" value="Chloramphenicol acetyltransferase-like domain"/>
    <property type="match status" value="2"/>
</dbReference>
<dbReference type="PANTHER" id="PTHR31896:SF68">
    <property type="entry name" value="MYB-LIKE DOMAIN-CONTAINING PROTEIN"/>
    <property type="match status" value="1"/>
</dbReference>
<name>A0ABS8STU7_DATST</name>
<sequence>MEEVQVISTSLVRASSNSENGNSNIFKIEMTPWDLQFLLVGPIQKGLLFHKPKEENNTKSSLIDHLKTSLSHTLHFFPPLAGRFSTTKAANDTVSFFINCNNAGVEFIHATAPEVTVSTILHSTRVPLIVHHLFPLNNIRNFECVTKPLFGVQITELTDGYFIGCTMSHSLADGTCFWHFFNSWSEISRGCEVISRIPVLERYFPEKMDLPIRLPLKLDDKKLYEKIEVPTLVERIFHLSKESIAKLKGKANSEMGVNSISSLQAFLAHLWRSVTRCRKLDADEEVTINVIIGTRSRVNPPLEEGYFGNAAHFKAVKTTAGELLENGLGWAAMQINKMVTDQSYKEVMKFYKEWAKKPMLITTSSVLVGSKLGISSSPRYNIYGIDFGNLGKPVAVRSGMANKNDGKITLFPGAKEGSVDIEVCILPQTLQALENDQEFMEAITKT</sequence>